<evidence type="ECO:0000256" key="1">
    <source>
        <dbReference type="SAM" id="MobiDB-lite"/>
    </source>
</evidence>
<name>A0ABN9V0B9_9DINO</name>
<feature type="region of interest" description="Disordered" evidence="1">
    <location>
        <begin position="307"/>
        <end position="343"/>
    </location>
</feature>
<sequence length="343" mass="35763">MVLSAQQGAQAQPALARAAPQTAPAVDQHAPQQAVLGKSVATMANPDESAHCKLIFGDGSQRISTFYRYLGAAWKFDCLKVQSLQGYDNKRFSPILLSSLDDDAVDELVYIASNLGPETRIKDFTAKSKGEMREAIAAEISRVLTAYPTRLNDLSADLTNTDILAKRLGYPVECMPVSRRGAAVVDVGAQQRAARIPSIAAPSMSDFLTAGKSKATPKAADPSAKFTSQEEFEQGLSGDEDDQKPAAQDTSASASVGPAASLASGSSGAGAEAAPSVFAPFQGKGLKLTADGKLEMSPGLLEAFVQMSHAKPPAPAVSEPSAPAGMPEGPPEKKAKADETKSE</sequence>
<feature type="region of interest" description="Disordered" evidence="1">
    <location>
        <begin position="212"/>
        <end position="273"/>
    </location>
</feature>
<dbReference type="Proteomes" id="UP001189429">
    <property type="component" value="Unassembled WGS sequence"/>
</dbReference>
<evidence type="ECO:0000313" key="3">
    <source>
        <dbReference type="Proteomes" id="UP001189429"/>
    </source>
</evidence>
<gene>
    <name evidence="2" type="ORF">PCOR1329_LOCUS53367</name>
</gene>
<organism evidence="2 3">
    <name type="scientific">Prorocentrum cordatum</name>
    <dbReference type="NCBI Taxonomy" id="2364126"/>
    <lineage>
        <taxon>Eukaryota</taxon>
        <taxon>Sar</taxon>
        <taxon>Alveolata</taxon>
        <taxon>Dinophyceae</taxon>
        <taxon>Prorocentrales</taxon>
        <taxon>Prorocentraceae</taxon>
        <taxon>Prorocentrum</taxon>
    </lineage>
</organism>
<keyword evidence="3" id="KW-1185">Reference proteome</keyword>
<feature type="compositionally biased region" description="Basic and acidic residues" evidence="1">
    <location>
        <begin position="330"/>
        <end position="343"/>
    </location>
</feature>
<protein>
    <submittedName>
        <fullName evidence="2">Uncharacterized protein</fullName>
    </submittedName>
</protein>
<dbReference type="EMBL" id="CAUYUJ010016504">
    <property type="protein sequence ID" value="CAK0866000.1"/>
    <property type="molecule type" value="Genomic_DNA"/>
</dbReference>
<accession>A0ABN9V0B9</accession>
<comment type="caution">
    <text evidence="2">The sequence shown here is derived from an EMBL/GenBank/DDBJ whole genome shotgun (WGS) entry which is preliminary data.</text>
</comment>
<evidence type="ECO:0000313" key="2">
    <source>
        <dbReference type="EMBL" id="CAK0866000.1"/>
    </source>
</evidence>
<feature type="compositionally biased region" description="Low complexity" evidence="1">
    <location>
        <begin position="251"/>
        <end position="273"/>
    </location>
</feature>
<proteinExistence type="predicted"/>
<feature type="compositionally biased region" description="Acidic residues" evidence="1">
    <location>
        <begin position="230"/>
        <end position="242"/>
    </location>
</feature>
<reference evidence="2" key="1">
    <citation type="submission" date="2023-10" db="EMBL/GenBank/DDBJ databases">
        <authorList>
            <person name="Chen Y."/>
            <person name="Shah S."/>
            <person name="Dougan E. K."/>
            <person name="Thang M."/>
            <person name="Chan C."/>
        </authorList>
    </citation>
    <scope>NUCLEOTIDE SEQUENCE [LARGE SCALE GENOMIC DNA]</scope>
</reference>